<evidence type="ECO:0000313" key="2">
    <source>
        <dbReference type="Proteomes" id="UP000008177"/>
    </source>
</evidence>
<sequence>MSTAHCPHMSHFMVSSRVSIYREAMFYYYFSADLGVVPQPQSVLPFESRFEKERKKRVCCVCLPKLPGKIYYGTNYTVQISNSPIRIIEMSVNWCKVSDLVVGR</sequence>
<gene>
    <name evidence="1" type="ORF">BofuT4_P022390.1</name>
</gene>
<dbReference type="EMBL" id="FQ790332">
    <property type="protein sequence ID" value="CCD50971.1"/>
    <property type="molecule type" value="Genomic_DNA"/>
</dbReference>
<dbReference type="InParanoid" id="G2YGT7"/>
<dbReference type="HOGENOM" id="CLU_2249709_0_0_1"/>
<protein>
    <submittedName>
        <fullName evidence="1">Uncharacterized protein</fullName>
    </submittedName>
</protein>
<evidence type="ECO:0000313" key="1">
    <source>
        <dbReference type="EMBL" id="CCD50971.1"/>
    </source>
</evidence>
<accession>G2YGT7</accession>
<dbReference type="Proteomes" id="UP000008177">
    <property type="component" value="Unplaced contigs"/>
</dbReference>
<organism evidence="1 2">
    <name type="scientific">Botryotinia fuckeliana (strain T4)</name>
    <name type="common">Noble rot fungus</name>
    <name type="synonym">Botrytis cinerea</name>
    <dbReference type="NCBI Taxonomy" id="999810"/>
    <lineage>
        <taxon>Eukaryota</taxon>
        <taxon>Fungi</taxon>
        <taxon>Dikarya</taxon>
        <taxon>Ascomycota</taxon>
        <taxon>Pezizomycotina</taxon>
        <taxon>Leotiomycetes</taxon>
        <taxon>Helotiales</taxon>
        <taxon>Sclerotiniaceae</taxon>
        <taxon>Botrytis</taxon>
    </lineage>
</organism>
<name>G2YGT7_BOTF4</name>
<reference evidence="2" key="1">
    <citation type="journal article" date="2011" name="PLoS Genet.">
        <title>Genomic analysis of the necrotrophic fungal pathogens Sclerotinia sclerotiorum and Botrytis cinerea.</title>
        <authorList>
            <person name="Amselem J."/>
            <person name="Cuomo C.A."/>
            <person name="van Kan J.A."/>
            <person name="Viaud M."/>
            <person name="Benito E.P."/>
            <person name="Couloux A."/>
            <person name="Coutinho P.M."/>
            <person name="de Vries R.P."/>
            <person name="Dyer P.S."/>
            <person name="Fillinger S."/>
            <person name="Fournier E."/>
            <person name="Gout L."/>
            <person name="Hahn M."/>
            <person name="Kohn L."/>
            <person name="Lapalu N."/>
            <person name="Plummer K.M."/>
            <person name="Pradier J.M."/>
            <person name="Quevillon E."/>
            <person name="Sharon A."/>
            <person name="Simon A."/>
            <person name="ten Have A."/>
            <person name="Tudzynski B."/>
            <person name="Tudzynski P."/>
            <person name="Wincker P."/>
            <person name="Andrew M."/>
            <person name="Anthouard V."/>
            <person name="Beever R.E."/>
            <person name="Beffa R."/>
            <person name="Benoit I."/>
            <person name="Bouzid O."/>
            <person name="Brault B."/>
            <person name="Chen Z."/>
            <person name="Choquer M."/>
            <person name="Collemare J."/>
            <person name="Cotton P."/>
            <person name="Danchin E.G."/>
            <person name="Da Silva C."/>
            <person name="Gautier A."/>
            <person name="Giraud C."/>
            <person name="Giraud T."/>
            <person name="Gonzalez C."/>
            <person name="Grossetete S."/>
            <person name="Guldener U."/>
            <person name="Henrissat B."/>
            <person name="Howlett B.J."/>
            <person name="Kodira C."/>
            <person name="Kretschmer M."/>
            <person name="Lappartient A."/>
            <person name="Leroch M."/>
            <person name="Levis C."/>
            <person name="Mauceli E."/>
            <person name="Neuveglise C."/>
            <person name="Oeser B."/>
            <person name="Pearson M."/>
            <person name="Poulain J."/>
            <person name="Poussereau N."/>
            <person name="Quesneville H."/>
            <person name="Rascle C."/>
            <person name="Schumacher J."/>
            <person name="Segurens B."/>
            <person name="Sexton A."/>
            <person name="Silva E."/>
            <person name="Sirven C."/>
            <person name="Soanes D.M."/>
            <person name="Talbot N.J."/>
            <person name="Templeton M."/>
            <person name="Yandava C."/>
            <person name="Yarden O."/>
            <person name="Zeng Q."/>
            <person name="Rollins J.A."/>
            <person name="Lebrun M.H."/>
            <person name="Dickman M."/>
        </authorList>
    </citation>
    <scope>NUCLEOTIDE SEQUENCE [LARGE SCALE GENOMIC DNA]</scope>
    <source>
        <strain evidence="2">T4</strain>
    </source>
</reference>
<proteinExistence type="predicted"/>
<dbReference type="AlphaFoldDB" id="G2YGT7"/>